<dbReference type="RefSeq" id="WP_031577794.1">
    <property type="nucleotide sequence ID" value="NZ_DAMANS010000032.1"/>
</dbReference>
<evidence type="ECO:0000256" key="5">
    <source>
        <dbReference type="ARBA" id="ARBA00051722"/>
    </source>
</evidence>
<dbReference type="InterPro" id="IPR016667">
    <property type="entry name" value="Caps_polysacc_synth_CpsB/CapC"/>
</dbReference>
<dbReference type="InterPro" id="IPR016195">
    <property type="entry name" value="Pol/histidinol_Pase-like"/>
</dbReference>
<keyword evidence="4" id="KW-0904">Protein phosphatase</keyword>
<dbReference type="AlphaFoldDB" id="A0A1G8KBG1"/>
<evidence type="ECO:0000256" key="3">
    <source>
        <dbReference type="ARBA" id="ARBA00022801"/>
    </source>
</evidence>
<reference evidence="6 7" key="1">
    <citation type="submission" date="2016-10" db="EMBL/GenBank/DDBJ databases">
        <authorList>
            <person name="de Groot N.N."/>
        </authorList>
    </citation>
    <scope>NUCLEOTIDE SEQUENCE [LARGE SCALE GENOMIC DNA]</scope>
    <source>
        <strain evidence="6 7">CGMCC 1.5058</strain>
    </source>
</reference>
<sequence length="266" mass="30775">MVDFHSHVLFDVDDGSENLEMSMKMIEQSISEGVRILALTPHHIKGLFEEAMENKESYEEKFQFLKKKYEDRIELVKSVELMIREDLLEELQTGKTFGYGGSKTVLVELNLIDVPTYAEGLFYKMMKEGYQVILAHPERNKALREDPELIYHLHDLGVLFQLNAGSLLGQFGEKVTKFSKELIKVNLIHAIGSDGHKDKVRDMRIKHAYEEMRSLNPEAYERLLVNSEKLIRGEAVEVLPYKPWTESVKVRVKKKKKKSFLALLGF</sequence>
<dbReference type="Gene3D" id="3.20.20.140">
    <property type="entry name" value="Metal-dependent hydrolases"/>
    <property type="match status" value="1"/>
</dbReference>
<evidence type="ECO:0000256" key="1">
    <source>
        <dbReference type="ARBA" id="ARBA00005750"/>
    </source>
</evidence>
<comment type="catalytic activity">
    <reaction evidence="5">
        <text>O-phospho-L-tyrosyl-[protein] + H2O = L-tyrosyl-[protein] + phosphate</text>
        <dbReference type="Rhea" id="RHEA:10684"/>
        <dbReference type="Rhea" id="RHEA-COMP:10136"/>
        <dbReference type="Rhea" id="RHEA-COMP:20101"/>
        <dbReference type="ChEBI" id="CHEBI:15377"/>
        <dbReference type="ChEBI" id="CHEBI:43474"/>
        <dbReference type="ChEBI" id="CHEBI:46858"/>
        <dbReference type="ChEBI" id="CHEBI:61978"/>
        <dbReference type="EC" id="3.1.3.48"/>
    </reaction>
</comment>
<evidence type="ECO:0000256" key="2">
    <source>
        <dbReference type="ARBA" id="ARBA00013064"/>
    </source>
</evidence>
<dbReference type="SUPFAM" id="SSF89550">
    <property type="entry name" value="PHP domain-like"/>
    <property type="match status" value="1"/>
</dbReference>
<keyword evidence="3" id="KW-0378">Hydrolase</keyword>
<evidence type="ECO:0000313" key="6">
    <source>
        <dbReference type="EMBL" id="SDI40200.1"/>
    </source>
</evidence>
<accession>A0A1G8KBG1</accession>
<dbReference type="PANTHER" id="PTHR39181:SF1">
    <property type="entry name" value="TYROSINE-PROTEIN PHOSPHATASE YWQE"/>
    <property type="match status" value="1"/>
</dbReference>
<dbReference type="Proteomes" id="UP000183255">
    <property type="component" value="Unassembled WGS sequence"/>
</dbReference>
<proteinExistence type="inferred from homology"/>
<dbReference type="GO" id="GO:0030145">
    <property type="term" value="F:manganese ion binding"/>
    <property type="evidence" value="ECO:0007669"/>
    <property type="project" value="InterPro"/>
</dbReference>
<dbReference type="Pfam" id="PF19567">
    <property type="entry name" value="CpsB_CapC"/>
    <property type="match status" value="1"/>
</dbReference>
<gene>
    <name evidence="6" type="ORF">SAMN05421804_102246</name>
</gene>
<comment type="similarity">
    <text evidence="1">Belongs to the metallo-dependent hydrolases superfamily. CpsB/CapC family.</text>
</comment>
<dbReference type="EC" id="3.1.3.48" evidence="2"/>
<organism evidence="6 7">
    <name type="scientific">Proteiniclasticum ruminis</name>
    <dbReference type="NCBI Taxonomy" id="398199"/>
    <lineage>
        <taxon>Bacteria</taxon>
        <taxon>Bacillati</taxon>
        <taxon>Bacillota</taxon>
        <taxon>Clostridia</taxon>
        <taxon>Eubacteriales</taxon>
        <taxon>Clostridiaceae</taxon>
        <taxon>Proteiniclasticum</taxon>
    </lineage>
</organism>
<evidence type="ECO:0000313" key="7">
    <source>
        <dbReference type="Proteomes" id="UP000183255"/>
    </source>
</evidence>
<dbReference type="PIRSF" id="PIRSF016557">
    <property type="entry name" value="Caps_synth_CpsB"/>
    <property type="match status" value="1"/>
</dbReference>
<dbReference type="PANTHER" id="PTHR39181">
    <property type="entry name" value="TYROSINE-PROTEIN PHOSPHATASE YWQE"/>
    <property type="match status" value="1"/>
</dbReference>
<evidence type="ECO:0000256" key="4">
    <source>
        <dbReference type="ARBA" id="ARBA00022912"/>
    </source>
</evidence>
<dbReference type="EMBL" id="FNDZ01000002">
    <property type="protein sequence ID" value="SDI40200.1"/>
    <property type="molecule type" value="Genomic_DNA"/>
</dbReference>
<name>A0A1G8KBG1_9CLOT</name>
<protein>
    <recommendedName>
        <fullName evidence="2">protein-tyrosine-phosphatase</fullName>
        <ecNumber evidence="2">3.1.3.48</ecNumber>
    </recommendedName>
</protein>
<dbReference type="GO" id="GO:0004725">
    <property type="term" value="F:protein tyrosine phosphatase activity"/>
    <property type="evidence" value="ECO:0007669"/>
    <property type="project" value="UniProtKB-EC"/>
</dbReference>